<dbReference type="Pfam" id="PF02706">
    <property type="entry name" value="Wzz"/>
    <property type="match status" value="1"/>
</dbReference>
<protein>
    <recommendedName>
        <fullName evidence="8">Polysaccharide chain length determinant N-terminal domain-containing protein</fullName>
    </recommendedName>
</protein>
<accession>A0ABQ4Q719</accession>
<evidence type="ECO:0000259" key="8">
    <source>
        <dbReference type="Pfam" id="PF02706"/>
    </source>
</evidence>
<feature type="domain" description="Polysaccharide chain length determinant N-terminal" evidence="8">
    <location>
        <begin position="2"/>
        <end position="88"/>
    </location>
</feature>
<dbReference type="PANTHER" id="PTHR32309:SF13">
    <property type="entry name" value="FERRIC ENTEROBACTIN TRANSPORT PROTEIN FEPE"/>
    <property type="match status" value="1"/>
</dbReference>
<feature type="transmembrane region" description="Helical" evidence="7">
    <location>
        <begin position="12"/>
        <end position="35"/>
    </location>
</feature>
<dbReference type="PANTHER" id="PTHR32309">
    <property type="entry name" value="TYROSINE-PROTEIN KINASE"/>
    <property type="match status" value="1"/>
</dbReference>
<evidence type="ECO:0000256" key="6">
    <source>
        <dbReference type="SAM" id="Coils"/>
    </source>
</evidence>
<evidence type="ECO:0000313" key="10">
    <source>
        <dbReference type="Proteomes" id="UP000887222"/>
    </source>
</evidence>
<dbReference type="InterPro" id="IPR050445">
    <property type="entry name" value="Bact_polysacc_biosynth/exp"/>
</dbReference>
<name>A0ABQ4Q719_9BURK</name>
<evidence type="ECO:0000256" key="3">
    <source>
        <dbReference type="ARBA" id="ARBA00022692"/>
    </source>
</evidence>
<keyword evidence="2" id="KW-1003">Cell membrane</keyword>
<evidence type="ECO:0000256" key="7">
    <source>
        <dbReference type="SAM" id="Phobius"/>
    </source>
</evidence>
<dbReference type="NCBIfam" id="TIGR03017">
    <property type="entry name" value="EpsF"/>
    <property type="match status" value="1"/>
</dbReference>
<dbReference type="EMBL" id="BPMK01000010">
    <property type="protein sequence ID" value="GIZ52504.1"/>
    <property type="molecule type" value="Genomic_DNA"/>
</dbReference>
<dbReference type="InterPro" id="IPR003856">
    <property type="entry name" value="LPS_length_determ_N"/>
</dbReference>
<evidence type="ECO:0000256" key="2">
    <source>
        <dbReference type="ARBA" id="ARBA00022475"/>
    </source>
</evidence>
<evidence type="ECO:0000256" key="5">
    <source>
        <dbReference type="ARBA" id="ARBA00023136"/>
    </source>
</evidence>
<comment type="subcellular location">
    <subcellularLocation>
        <location evidence="1">Cell membrane</location>
        <topology evidence="1">Multi-pass membrane protein</topology>
    </subcellularLocation>
</comment>
<sequence>MNFEQLFLIVKARMKTIVITLLCTVITTIVVSLLLPKTYTASTLLVLNHKGVDAVTGQTQPSLLMPGYVATQVDIINSLNVALRVVDRLKLTESPAVREDFMKDTGGAGDIRVWLAGLLQKRLEVVPSRESTVIEITFKNQSPEFAALVANAFAAEYQQTALQLKVEPLRRASTFFNEQIKTLRENLEAAQGKLSKYQQENGLVSVDNRLDVESARLNDLSTQLVVVQGQLAEAMSRQRQVKNGRADESPDVVANPLIQNLKASLAQAEAKFSEVSSKLGVNHPQYLAAKAELDKLRGELAQHIRLTSSSVASSAAILQQREAEVRANLQAQKTRVLELNRARDELNVLSKEVESAQRAYETSVARFNQTSMEGQANQPDVAVLTPALPPMEPTSPKLVLNVVLSIFFGTLLGLGLGMLAEFVDRRVRSESDLVQAAGAPMFGVIADAAAVAPSRRWFFKRGGAPRLA</sequence>
<gene>
    <name evidence="9" type="ORF">NCCP691_25180</name>
</gene>
<evidence type="ECO:0000256" key="1">
    <source>
        <dbReference type="ARBA" id="ARBA00004651"/>
    </source>
</evidence>
<feature type="coiled-coil region" evidence="6">
    <location>
        <begin position="173"/>
        <end position="200"/>
    </location>
</feature>
<keyword evidence="10" id="KW-1185">Reference proteome</keyword>
<keyword evidence="5 7" id="KW-0472">Membrane</keyword>
<dbReference type="Proteomes" id="UP000887222">
    <property type="component" value="Unassembled WGS sequence"/>
</dbReference>
<reference evidence="9 10" key="1">
    <citation type="journal article" date="2022" name="Int. J. Syst. Evol. Microbiol.">
        <title>Noviherbaspirillum aridicola sp. nov., isolated from an arid soil in Pakistan.</title>
        <authorList>
            <person name="Khan I.U."/>
            <person name="Saqib M."/>
            <person name="Amin A."/>
            <person name="Hussain F."/>
            <person name="Li L."/>
            <person name="Liu Y.H."/>
            <person name="Fang B.Z."/>
            <person name="Ahmed I."/>
            <person name="Li W.J."/>
        </authorList>
    </citation>
    <scope>NUCLEOTIDE SEQUENCE [LARGE SCALE GENOMIC DNA]</scope>
    <source>
        <strain evidence="9 10">NCCP-691</strain>
    </source>
</reference>
<feature type="transmembrane region" description="Helical" evidence="7">
    <location>
        <begin position="398"/>
        <end position="420"/>
    </location>
</feature>
<keyword evidence="4 7" id="KW-1133">Transmembrane helix</keyword>
<dbReference type="RefSeq" id="WP_220808854.1">
    <property type="nucleotide sequence ID" value="NZ_BPMK01000010.1"/>
</dbReference>
<evidence type="ECO:0000313" key="9">
    <source>
        <dbReference type="EMBL" id="GIZ52504.1"/>
    </source>
</evidence>
<comment type="caution">
    <text evidence="9">The sequence shown here is derived from an EMBL/GenBank/DDBJ whole genome shotgun (WGS) entry which is preliminary data.</text>
</comment>
<organism evidence="9 10">
    <name type="scientific">Noviherbaspirillum aridicola</name>
    <dbReference type="NCBI Taxonomy" id="2849687"/>
    <lineage>
        <taxon>Bacteria</taxon>
        <taxon>Pseudomonadati</taxon>
        <taxon>Pseudomonadota</taxon>
        <taxon>Betaproteobacteria</taxon>
        <taxon>Burkholderiales</taxon>
        <taxon>Oxalobacteraceae</taxon>
        <taxon>Noviherbaspirillum</taxon>
    </lineage>
</organism>
<keyword evidence="6" id="KW-0175">Coiled coil</keyword>
<proteinExistence type="predicted"/>
<dbReference type="InterPro" id="IPR017468">
    <property type="entry name" value="Chain_len_reg_EpsF"/>
</dbReference>
<evidence type="ECO:0000256" key="4">
    <source>
        <dbReference type="ARBA" id="ARBA00022989"/>
    </source>
</evidence>
<keyword evidence="3 7" id="KW-0812">Transmembrane</keyword>
<feature type="coiled-coil region" evidence="6">
    <location>
        <begin position="258"/>
        <end position="306"/>
    </location>
</feature>